<dbReference type="GeneID" id="34597485"/>
<dbReference type="OrthoDB" id="10630023at2759"/>
<dbReference type="EMBL" id="LVKK01000010">
    <property type="protein sequence ID" value="OAG43373.1"/>
    <property type="molecule type" value="Genomic_DNA"/>
</dbReference>
<protein>
    <submittedName>
        <fullName evidence="2">Uncharacterized protein</fullName>
    </submittedName>
</protein>
<dbReference type="AlphaFoldDB" id="A0A177FGF8"/>
<feature type="region of interest" description="Disordered" evidence="1">
    <location>
        <begin position="35"/>
        <end position="105"/>
    </location>
</feature>
<dbReference type="Proteomes" id="UP000077002">
    <property type="component" value="Unassembled WGS sequence"/>
</dbReference>
<evidence type="ECO:0000256" key="1">
    <source>
        <dbReference type="SAM" id="MobiDB-lite"/>
    </source>
</evidence>
<accession>A0A177FGF8</accession>
<evidence type="ECO:0000313" key="2">
    <source>
        <dbReference type="EMBL" id="OAG43373.1"/>
    </source>
</evidence>
<dbReference type="RefSeq" id="XP_022515325.1">
    <property type="nucleotide sequence ID" value="XM_022652289.1"/>
</dbReference>
<feature type="compositionally biased region" description="Basic and acidic residues" evidence="1">
    <location>
        <begin position="48"/>
        <end position="74"/>
    </location>
</feature>
<keyword evidence="3" id="KW-1185">Reference proteome</keyword>
<proteinExistence type="predicted"/>
<evidence type="ECO:0000313" key="3">
    <source>
        <dbReference type="Proteomes" id="UP000077002"/>
    </source>
</evidence>
<comment type="caution">
    <text evidence="2">The sequence shown here is derived from an EMBL/GenBank/DDBJ whole genome shotgun (WGS) entry which is preliminary data.</text>
</comment>
<organism evidence="2 3">
    <name type="scientific">Fonsecaea monophora</name>
    <dbReference type="NCBI Taxonomy" id="254056"/>
    <lineage>
        <taxon>Eukaryota</taxon>
        <taxon>Fungi</taxon>
        <taxon>Dikarya</taxon>
        <taxon>Ascomycota</taxon>
        <taxon>Pezizomycotina</taxon>
        <taxon>Eurotiomycetes</taxon>
        <taxon>Chaetothyriomycetidae</taxon>
        <taxon>Chaetothyriales</taxon>
        <taxon>Herpotrichiellaceae</taxon>
        <taxon>Fonsecaea</taxon>
    </lineage>
</organism>
<sequence>MSSLSLSRKPAIFSLAAASSLLSDYSIYASGCLTPSRTSVTDLPDQLEENRGTADSTERPPVNDDPELKLDRSAVRPFDPKVPGTSTSDKPKEEEEKEEDQPEWETIFPEGDENALTKQLEAFAEHFDPLVPLLLETPWSPKTHLDVSNTVDDILFKVLLHVRPMDDEFDWAELAEDIRRGNIIEFPRGFTVLSTL</sequence>
<reference evidence="2 3" key="1">
    <citation type="submission" date="2016-03" db="EMBL/GenBank/DDBJ databases">
        <title>Draft genome sequence of the Fonsecaea monophora CBS 269.37.</title>
        <authorList>
            <person name="Bombassaro A."/>
            <person name="Vinicius W.A."/>
            <person name="De Hoog S."/>
            <person name="Sun J."/>
            <person name="Souza E.M."/>
            <person name="Raittz R.T."/>
            <person name="Costa F."/>
            <person name="Leao A.C."/>
            <person name="Tadra-Sfeir M.Z."/>
            <person name="Baura V."/>
            <person name="Balsanelli E."/>
            <person name="Pedrosa F.O."/>
            <person name="Moreno L.F."/>
            <person name="Steffens M.B."/>
            <person name="Xi L."/>
            <person name="Bocca A.L."/>
            <person name="Felipe M.S."/>
            <person name="Teixeira M."/>
            <person name="Telles Filho F.Q."/>
            <person name="Azevedo C.M."/>
            <person name="Gomes R."/>
            <person name="Vicente V.A."/>
        </authorList>
    </citation>
    <scope>NUCLEOTIDE SEQUENCE [LARGE SCALE GENOMIC DNA]</scope>
    <source>
        <strain evidence="2 3">CBS 269.37</strain>
    </source>
</reference>
<name>A0A177FGF8_9EURO</name>
<gene>
    <name evidence="2" type="ORF">AYO21_02310</name>
</gene>